<dbReference type="PIRSF" id="PIRSF018781">
    <property type="entry name" value="UCP018781"/>
    <property type="match status" value="1"/>
</dbReference>
<dbReference type="NCBIfam" id="TIGR03271">
    <property type="entry name" value="methan_mark_5"/>
    <property type="match status" value="1"/>
</dbReference>
<evidence type="ECO:0000313" key="1">
    <source>
        <dbReference type="EMBL" id="HDM36095.1"/>
    </source>
</evidence>
<gene>
    <name evidence="1" type="ORF">ENG09_02400</name>
    <name evidence="2" type="ORF">ENI32_02750</name>
</gene>
<organism evidence="1">
    <name type="scientific">Candidatus Syntropharchaeum butanivorans</name>
    <dbReference type="NCBI Taxonomy" id="1839936"/>
    <lineage>
        <taxon>Archaea</taxon>
        <taxon>Methanobacteriati</taxon>
        <taxon>Methanobacteriota</taxon>
        <taxon>Stenosarchaea group</taxon>
        <taxon>Methanomicrobia</taxon>
        <taxon>Methanosarcinales</taxon>
        <taxon>ANME-2 cluster</taxon>
        <taxon>Candidatus Syntropharchaeum</taxon>
    </lineage>
</organism>
<dbReference type="InterPro" id="IPR012356">
    <property type="entry name" value="Methan_mark_5"/>
</dbReference>
<reference evidence="1" key="1">
    <citation type="journal article" date="2020" name="mSystems">
        <title>Genome- and Community-Level Interaction Insights into Carbon Utilization and Element Cycling Functions of Hydrothermarchaeota in Hydrothermal Sediment.</title>
        <authorList>
            <person name="Zhou Z."/>
            <person name="Liu Y."/>
            <person name="Xu W."/>
            <person name="Pan J."/>
            <person name="Luo Z.H."/>
            <person name="Li M."/>
        </authorList>
    </citation>
    <scope>NUCLEOTIDE SEQUENCE [LARGE SCALE GENOMIC DNA]</scope>
    <source>
        <strain evidence="1">HyVt-185</strain>
        <strain evidence="2">HyVt-386</strain>
    </source>
</reference>
<protein>
    <submittedName>
        <fullName evidence="1">Methanogenesis marker 5 protein</fullName>
    </submittedName>
</protein>
<sequence>MMKVLIYPPNSLILADLVERAGHEAIVLMKEVAKKVRDPELDSPPVNITEADLKRSLKYLSVEEPSGVRGRVGMMMPLLDEAEAAIIVDDPDPSFGCMACAVANDYIEYMIRSKGIPTLIVPYPYDEEAAKVMVKNVFSFLRSLGSES</sequence>
<name>A0A7C0X047_9EURY</name>
<dbReference type="Proteomes" id="UP000885863">
    <property type="component" value="Unassembled WGS sequence"/>
</dbReference>
<accession>A0A7C0X047</accession>
<evidence type="ECO:0000313" key="2">
    <source>
        <dbReference type="EMBL" id="HEC56791.1"/>
    </source>
</evidence>
<proteinExistence type="predicted"/>
<dbReference type="AlphaFoldDB" id="A0A7C0X047"/>
<dbReference type="Pfam" id="PF09885">
    <property type="entry name" value="DUF2112"/>
    <property type="match status" value="1"/>
</dbReference>
<dbReference type="Proteomes" id="UP000885936">
    <property type="component" value="Unassembled WGS sequence"/>
</dbReference>
<dbReference type="EMBL" id="DQZR01000100">
    <property type="protein sequence ID" value="HDM36095.1"/>
    <property type="molecule type" value="Genomic_DNA"/>
</dbReference>
<dbReference type="EMBL" id="DRIE01000045">
    <property type="protein sequence ID" value="HEC56791.1"/>
    <property type="molecule type" value="Genomic_DNA"/>
</dbReference>
<comment type="caution">
    <text evidence="1">The sequence shown here is derived from an EMBL/GenBank/DDBJ whole genome shotgun (WGS) entry which is preliminary data.</text>
</comment>